<keyword evidence="1" id="KW-0479">Metal-binding</keyword>
<dbReference type="PANTHER" id="PTHR42683">
    <property type="entry name" value="ALDEHYDE REDUCTASE"/>
    <property type="match status" value="1"/>
</dbReference>
<feature type="domain" description="D-isomer specific 2-hydroxyacid dehydrogenase NAD-binding" evidence="4">
    <location>
        <begin position="69"/>
        <end position="106"/>
    </location>
</feature>
<evidence type="ECO:0000256" key="2">
    <source>
        <dbReference type="ARBA" id="ARBA00022833"/>
    </source>
</evidence>
<dbReference type="InterPro" id="IPR006140">
    <property type="entry name" value="D-isomer_DH_NAD-bd"/>
</dbReference>
<evidence type="ECO:0000313" key="6">
    <source>
        <dbReference type="Proteomes" id="UP000510686"/>
    </source>
</evidence>
<dbReference type="GO" id="GO:0046872">
    <property type="term" value="F:metal ion binding"/>
    <property type="evidence" value="ECO:0007669"/>
    <property type="project" value="UniProtKB-KW"/>
</dbReference>
<dbReference type="Pfam" id="PF02826">
    <property type="entry name" value="2-Hacid_dh_C"/>
    <property type="match status" value="1"/>
</dbReference>
<dbReference type="InterPro" id="IPR036291">
    <property type="entry name" value="NAD(P)-bd_dom_sf"/>
</dbReference>
<keyword evidence="2" id="KW-0862">Zinc</keyword>
<dbReference type="Proteomes" id="UP000510686">
    <property type="component" value="Chromosome 3"/>
</dbReference>
<sequence>MPEVDVAANCTINQQADGDVLLAATHGTVWDADCIFPIPDNYQSEHAAPMMCAGATVWQCLHQYDVRPAQRVGIMGIGGLGHLAIKIAAAMGCHVVALSRSPDKRDDACDGTRHEQGQV</sequence>
<accession>A0A7D5UX01</accession>
<protein>
    <recommendedName>
        <fullName evidence="4">D-isomer specific 2-hydroxyacid dehydrogenase NAD-binding domain-containing protein</fullName>
    </recommendedName>
</protein>
<dbReference type="GeneID" id="90967873"/>
<dbReference type="GO" id="GO:0051287">
    <property type="term" value="F:NAD binding"/>
    <property type="evidence" value="ECO:0007669"/>
    <property type="project" value="InterPro"/>
</dbReference>
<evidence type="ECO:0000313" key="5">
    <source>
        <dbReference type="EMBL" id="QLI69010.1"/>
    </source>
</evidence>
<dbReference type="SUPFAM" id="SSF51735">
    <property type="entry name" value="NAD(P)-binding Rossmann-fold domains"/>
    <property type="match status" value="1"/>
</dbReference>
<dbReference type="RefSeq" id="XP_065986723.1">
    <property type="nucleotide sequence ID" value="XM_066130825.1"/>
</dbReference>
<dbReference type="EMBL" id="CP058934">
    <property type="protein sequence ID" value="QLI69010.1"/>
    <property type="molecule type" value="Genomic_DNA"/>
</dbReference>
<dbReference type="AlphaFoldDB" id="A0A7D5UX01"/>
<keyword evidence="6" id="KW-1185">Reference proteome</keyword>
<keyword evidence="3" id="KW-0560">Oxidoreductase</keyword>
<proteinExistence type="predicted"/>
<dbReference type="InterPro" id="IPR047109">
    <property type="entry name" value="CAD-like"/>
</dbReference>
<dbReference type="Gene3D" id="3.90.180.10">
    <property type="entry name" value="Medium-chain alcohol dehydrogenases, catalytic domain"/>
    <property type="match status" value="1"/>
</dbReference>
<reference evidence="5 6" key="1">
    <citation type="submission" date="2020-07" db="EMBL/GenBank/DDBJ databases">
        <title>Telomere length de novo assembly of all 7 chromosomes of the fungus, Metarhizium brunneum, using a novel assembly pipeline.</title>
        <authorList>
            <person name="Saud z."/>
            <person name="Kortsinoglou A."/>
            <person name="Kouvelis V.N."/>
            <person name="Butt T.M."/>
        </authorList>
    </citation>
    <scope>NUCLEOTIDE SEQUENCE [LARGE SCALE GENOMIC DNA]</scope>
    <source>
        <strain evidence="5 6">4556</strain>
    </source>
</reference>
<dbReference type="Gene3D" id="3.40.50.720">
    <property type="entry name" value="NAD(P)-binding Rossmann-like Domain"/>
    <property type="match status" value="1"/>
</dbReference>
<dbReference type="OrthoDB" id="1879366at2759"/>
<gene>
    <name evidence="5" type="ORF">G6M90_00g066420</name>
</gene>
<dbReference type="KEGG" id="mbrn:90967873"/>
<organism evidence="5 6">
    <name type="scientific">Metarhizium brunneum</name>
    <dbReference type="NCBI Taxonomy" id="500148"/>
    <lineage>
        <taxon>Eukaryota</taxon>
        <taxon>Fungi</taxon>
        <taxon>Dikarya</taxon>
        <taxon>Ascomycota</taxon>
        <taxon>Pezizomycotina</taxon>
        <taxon>Sordariomycetes</taxon>
        <taxon>Hypocreomycetidae</taxon>
        <taxon>Hypocreales</taxon>
        <taxon>Clavicipitaceae</taxon>
        <taxon>Metarhizium</taxon>
    </lineage>
</organism>
<name>A0A7D5UX01_9HYPO</name>
<dbReference type="GO" id="GO:0016616">
    <property type="term" value="F:oxidoreductase activity, acting on the CH-OH group of donors, NAD or NADP as acceptor"/>
    <property type="evidence" value="ECO:0007669"/>
    <property type="project" value="InterPro"/>
</dbReference>
<evidence type="ECO:0000259" key="4">
    <source>
        <dbReference type="Pfam" id="PF02826"/>
    </source>
</evidence>
<evidence type="ECO:0000256" key="3">
    <source>
        <dbReference type="ARBA" id="ARBA00023002"/>
    </source>
</evidence>
<evidence type="ECO:0000256" key="1">
    <source>
        <dbReference type="ARBA" id="ARBA00022723"/>
    </source>
</evidence>